<evidence type="ECO:0000313" key="2">
    <source>
        <dbReference type="WBParaSite" id="MhA1_Contig985.frz3.gene10"/>
    </source>
</evidence>
<sequence length="262" mass="31517">MELKKLNENQQNVTEIIIELSEEMKNKEFYISIFQDPCYETAWTNSYNTNNAVIGENGKKQMRIEREYTNYYKHGILICGLGDLLGTKDLEKYRKRQFFAYIEKGEKLLGQNNFINNFVINENHRRSELEGISHLEICLKFEHSGKYLIRIFSSEMWKEPKIEIHFHVKIKKENKIKCLNKMFNDYKNKDEIDLINQLREGIMILVLYSNHSDNEEYMKIVKVEDFDDNDYDIANLTDFKPIFDEDFKFIEEENIKKRKRND</sequence>
<keyword evidence="1" id="KW-1185">Reference proteome</keyword>
<proteinExistence type="predicted"/>
<dbReference type="AlphaFoldDB" id="A0A1I8C3R9"/>
<organism evidence="1 2">
    <name type="scientific">Meloidogyne hapla</name>
    <name type="common">Root-knot nematode worm</name>
    <dbReference type="NCBI Taxonomy" id="6305"/>
    <lineage>
        <taxon>Eukaryota</taxon>
        <taxon>Metazoa</taxon>
        <taxon>Ecdysozoa</taxon>
        <taxon>Nematoda</taxon>
        <taxon>Chromadorea</taxon>
        <taxon>Rhabditida</taxon>
        <taxon>Tylenchina</taxon>
        <taxon>Tylenchomorpha</taxon>
        <taxon>Tylenchoidea</taxon>
        <taxon>Meloidogynidae</taxon>
        <taxon>Meloidogyninae</taxon>
        <taxon>Meloidogyne</taxon>
    </lineage>
</organism>
<evidence type="ECO:0000313" key="1">
    <source>
        <dbReference type="Proteomes" id="UP000095281"/>
    </source>
</evidence>
<dbReference type="WBParaSite" id="MhA1_Contig985.frz3.gene10">
    <property type="protein sequence ID" value="MhA1_Contig985.frz3.gene10"/>
    <property type="gene ID" value="MhA1_Contig985.frz3.gene10"/>
</dbReference>
<accession>A0A1I8C3R9</accession>
<protein>
    <submittedName>
        <fullName evidence="2">Uncharacterized protein</fullName>
    </submittedName>
</protein>
<reference evidence="2" key="1">
    <citation type="submission" date="2016-11" db="UniProtKB">
        <authorList>
            <consortium name="WormBaseParasite"/>
        </authorList>
    </citation>
    <scope>IDENTIFICATION</scope>
</reference>
<dbReference type="Proteomes" id="UP000095281">
    <property type="component" value="Unplaced"/>
</dbReference>
<name>A0A1I8C3R9_MELHA</name>